<dbReference type="SUPFAM" id="SSF50494">
    <property type="entry name" value="Trypsin-like serine proteases"/>
    <property type="match status" value="1"/>
</dbReference>
<dbReference type="SUPFAM" id="SSF50156">
    <property type="entry name" value="PDZ domain-like"/>
    <property type="match status" value="1"/>
</dbReference>
<dbReference type="RefSeq" id="WP_212691140.1">
    <property type="nucleotide sequence ID" value="NZ_CP058561.1"/>
</dbReference>
<gene>
    <name evidence="2" type="primary">spoIVB</name>
    <name evidence="2" type="ORF">HYG85_19910</name>
</gene>
<evidence type="ECO:0000313" key="2">
    <source>
        <dbReference type="EMBL" id="QUH31061.1"/>
    </source>
</evidence>
<protein>
    <submittedName>
        <fullName evidence="2">SpoIVB peptidase</fullName>
        <ecNumber evidence="2">3.4.21.116</ecNumber>
    </submittedName>
</protein>
<dbReference type="AlphaFoldDB" id="A0A8J8SE20"/>
<keyword evidence="2" id="KW-0378">Hydrolase</keyword>
<dbReference type="InterPro" id="IPR009003">
    <property type="entry name" value="Peptidase_S1_PA"/>
</dbReference>
<dbReference type="Gene3D" id="2.30.42.10">
    <property type="match status" value="1"/>
</dbReference>
<feature type="domain" description="Peptidase S55" evidence="1">
    <location>
        <begin position="200"/>
        <end position="427"/>
    </location>
</feature>
<dbReference type="EMBL" id="CP058561">
    <property type="protein sequence ID" value="QUH31061.1"/>
    <property type="molecule type" value="Genomic_DNA"/>
</dbReference>
<keyword evidence="3" id="KW-1185">Reference proteome</keyword>
<dbReference type="Pfam" id="PF05580">
    <property type="entry name" value="Peptidase_S55"/>
    <property type="match status" value="1"/>
</dbReference>
<dbReference type="KEGG" id="vgu:HYG85_19910"/>
<sequence>MRSKGYRFRIFLFFSLLVILVINVGSDLLISRYLPGEIKILVNEERDFLFNVPLDAKINGNLEGVVMVNQEPVKDNLVLNLQKSFTIKPKKTGVIDVELKLFGILPIKTVKVDVIDKKRVVPVGKTIGVTVYTDGILVLGTGLVYGEDGKKYNPAKGKLYTGDYIKAVKGKQISRKKELIEIVKKNQGEQIELDVIRNDKKQKVNITPVKTIENNQYKIGVWVRDDTQGIGTMTYMDLDKKTFGALGHGITDVDTKQLIEIETGEVVNTMITTIKKGEDGVPGEISGIIVGGEGNRLGEIKKNTSHGIFGEASNEGIDQVLENDIIPIGFRYDVHEGQAFIRSDVSGKLKDYEILIKKIYLGDESNKGMIIEVVDEDLIKTTNGIIQGMSGSPIIQDNKLIGAVTHVFVQDSKKGYGVFIENMLIEE</sequence>
<dbReference type="EC" id="3.4.21.116" evidence="2"/>
<dbReference type="PROSITE" id="PS51494">
    <property type="entry name" value="SPOIVB"/>
    <property type="match status" value="1"/>
</dbReference>
<dbReference type="InterPro" id="IPR014219">
    <property type="entry name" value="SpoIVB"/>
</dbReference>
<dbReference type="InterPro" id="IPR008763">
    <property type="entry name" value="Peptidase_S55"/>
</dbReference>
<dbReference type="Proteomes" id="UP000677305">
    <property type="component" value="Chromosome"/>
</dbReference>
<reference evidence="2 3" key="1">
    <citation type="submission" date="2020-07" db="EMBL/GenBank/DDBJ databases">
        <title>Vallitalea guaymasensis genome.</title>
        <authorList>
            <person name="Postec A."/>
        </authorList>
    </citation>
    <scope>NUCLEOTIDE SEQUENCE [LARGE SCALE GENOMIC DNA]</scope>
    <source>
        <strain evidence="2 3">Ra1766G1</strain>
    </source>
</reference>
<evidence type="ECO:0000313" key="3">
    <source>
        <dbReference type="Proteomes" id="UP000677305"/>
    </source>
</evidence>
<dbReference type="InterPro" id="IPR036034">
    <property type="entry name" value="PDZ_sf"/>
</dbReference>
<dbReference type="NCBIfam" id="TIGR02860">
    <property type="entry name" value="spore_IV_B"/>
    <property type="match status" value="1"/>
</dbReference>
<dbReference type="GO" id="GO:0016787">
    <property type="term" value="F:hydrolase activity"/>
    <property type="evidence" value="ECO:0007669"/>
    <property type="project" value="UniProtKB-KW"/>
</dbReference>
<organism evidence="2 3">
    <name type="scientific">Vallitalea guaymasensis</name>
    <dbReference type="NCBI Taxonomy" id="1185412"/>
    <lineage>
        <taxon>Bacteria</taxon>
        <taxon>Bacillati</taxon>
        <taxon>Bacillota</taxon>
        <taxon>Clostridia</taxon>
        <taxon>Lachnospirales</taxon>
        <taxon>Vallitaleaceae</taxon>
        <taxon>Vallitalea</taxon>
    </lineage>
</organism>
<evidence type="ECO:0000259" key="1">
    <source>
        <dbReference type="PROSITE" id="PS51494"/>
    </source>
</evidence>
<name>A0A8J8SE20_9FIRM</name>
<proteinExistence type="predicted"/>
<accession>A0A8J8SE20</accession>